<dbReference type="InParanoid" id="A0A409VQW0"/>
<evidence type="ECO:0000313" key="2">
    <source>
        <dbReference type="Proteomes" id="UP000283269"/>
    </source>
</evidence>
<dbReference type="EMBL" id="NHYD01003953">
    <property type="protein sequence ID" value="PPQ68627.1"/>
    <property type="molecule type" value="Genomic_DNA"/>
</dbReference>
<evidence type="ECO:0000313" key="1">
    <source>
        <dbReference type="EMBL" id="PPQ68627.1"/>
    </source>
</evidence>
<accession>A0A409VQW0</accession>
<sequence length="134" mass="14649">MFAAANPQQRTYSEISNNELADVGRSKAVTKILNKLEKTAQNPDLETKVKHSAFAIINLGNKISKFLRISQYGKLNMEQHNQSVDWVNCTNFISSHSDSSAANSQADIGLVIGGKANHTYLKHFGGQGVPASKF</sequence>
<organism evidence="1 2">
    <name type="scientific">Psilocybe cyanescens</name>
    <dbReference type="NCBI Taxonomy" id="93625"/>
    <lineage>
        <taxon>Eukaryota</taxon>
        <taxon>Fungi</taxon>
        <taxon>Dikarya</taxon>
        <taxon>Basidiomycota</taxon>
        <taxon>Agaricomycotina</taxon>
        <taxon>Agaricomycetes</taxon>
        <taxon>Agaricomycetidae</taxon>
        <taxon>Agaricales</taxon>
        <taxon>Agaricineae</taxon>
        <taxon>Strophariaceae</taxon>
        <taxon>Psilocybe</taxon>
    </lineage>
</organism>
<dbReference type="Proteomes" id="UP000283269">
    <property type="component" value="Unassembled WGS sequence"/>
</dbReference>
<protein>
    <submittedName>
        <fullName evidence="1">Uncharacterized protein</fullName>
    </submittedName>
</protein>
<name>A0A409VQW0_PSICY</name>
<keyword evidence="2" id="KW-1185">Reference proteome</keyword>
<comment type="caution">
    <text evidence="1">The sequence shown here is derived from an EMBL/GenBank/DDBJ whole genome shotgun (WGS) entry which is preliminary data.</text>
</comment>
<proteinExistence type="predicted"/>
<gene>
    <name evidence="1" type="ORF">CVT25_005537</name>
</gene>
<dbReference type="AlphaFoldDB" id="A0A409VQW0"/>
<reference evidence="1 2" key="1">
    <citation type="journal article" date="2018" name="Evol. Lett.">
        <title>Horizontal gene cluster transfer increased hallucinogenic mushroom diversity.</title>
        <authorList>
            <person name="Reynolds H.T."/>
            <person name="Vijayakumar V."/>
            <person name="Gluck-Thaler E."/>
            <person name="Korotkin H.B."/>
            <person name="Matheny P.B."/>
            <person name="Slot J.C."/>
        </authorList>
    </citation>
    <scope>NUCLEOTIDE SEQUENCE [LARGE SCALE GENOMIC DNA]</scope>
    <source>
        <strain evidence="1 2">2631</strain>
    </source>
</reference>